<dbReference type="PANTHER" id="PTHR22809:SF11">
    <property type="entry name" value="TRNA N(3)-METHYLCYTIDINE METHYLTRANSFERASE METTL2"/>
    <property type="match status" value="1"/>
</dbReference>
<comment type="caution">
    <text evidence="4">Lacks conserved residue(s) required for the propagation of feature annotation.</text>
</comment>
<dbReference type="OrthoDB" id="417697at2759"/>
<dbReference type="Pfam" id="PF13489">
    <property type="entry name" value="Methyltransf_23"/>
    <property type="match status" value="1"/>
</dbReference>
<dbReference type="InterPro" id="IPR048889">
    <property type="entry name" value="NSUN5_RCM1_N"/>
</dbReference>
<organism evidence="6 7">
    <name type="scientific">Diploscapter pachys</name>
    <dbReference type="NCBI Taxonomy" id="2018661"/>
    <lineage>
        <taxon>Eukaryota</taxon>
        <taxon>Metazoa</taxon>
        <taxon>Ecdysozoa</taxon>
        <taxon>Nematoda</taxon>
        <taxon>Chromadorea</taxon>
        <taxon>Rhabditida</taxon>
        <taxon>Rhabditina</taxon>
        <taxon>Rhabditomorpha</taxon>
        <taxon>Rhabditoidea</taxon>
        <taxon>Rhabditidae</taxon>
        <taxon>Diploscapter</taxon>
    </lineage>
</organism>
<evidence type="ECO:0000256" key="1">
    <source>
        <dbReference type="ARBA" id="ARBA00009725"/>
    </source>
</evidence>
<feature type="domain" description="SAM-dependent MTase RsmB/NOP-type" evidence="5">
    <location>
        <begin position="352"/>
        <end position="481"/>
    </location>
</feature>
<proteinExistence type="inferred from homology"/>
<dbReference type="Pfam" id="PF21148">
    <property type="entry name" value="NSUN5_fdxn-like"/>
    <property type="match status" value="1"/>
</dbReference>
<comment type="caution">
    <text evidence="6">The sequence shown here is derived from an EMBL/GenBank/DDBJ whole genome shotgun (WGS) entry which is preliminary data.</text>
</comment>
<dbReference type="Pfam" id="PF21153">
    <property type="entry name" value="NSUN5_N"/>
    <property type="match status" value="1"/>
</dbReference>
<protein>
    <recommendedName>
        <fullName evidence="5">SAM-dependent MTase RsmB/NOP-type domain-containing protein</fullName>
    </recommendedName>
</protein>
<accession>A0A2A2JMH7</accession>
<evidence type="ECO:0000256" key="4">
    <source>
        <dbReference type="PROSITE-ProRule" id="PRU01023"/>
    </source>
</evidence>
<dbReference type="Gene3D" id="3.30.70.1170">
    <property type="entry name" value="Sun protein, domain 3"/>
    <property type="match status" value="1"/>
</dbReference>
<keyword evidence="7" id="KW-1185">Reference proteome</keyword>
<sequence length="481" mass="55335">MQQKALEIVKSQKENKLGEEKAAELLGQPERQWDAFYRTQSNKFFKDRQWIIKEFPELDPRHSRNEGKSKITVLEVGCGVGNTAFPILNEIPDDGKFFLFSSDYSQEAVNVLKANDKYDSRRMQAFCWDITEEIPTDPENPSNFPQKGQLDYVICVYILSAIHPEKIKIALKNLTDLLKPGGMILMKDYGRYDLTQLRFIEDNLYCRGDGTLVYFFELDELNGLMEEVGLKKLRAHVDKRLIVNRETKVKMYRRWIQNKKTLLRLTCETLKYRPVFDEILKDQDGLALLSDPAVKHNVNLAYVLLYEYLVGPGLNRASPKLKGAVMKRAKQLKDLERQLAEENRGIDSVKNSEEQDTVQIPRYARINTLKWTNEEALKSLEEEKWTVVRMDSESKFATKAGNLKTDEVLIDPDVENLLVFKTSSNFHEYWMVKEKYLILQDKASCLPAFLLNPPLGSQVFDCCAAPGMKTSHLAAILGNQG</sequence>
<keyword evidence="4" id="KW-0949">S-adenosyl-L-methionine</keyword>
<reference evidence="6 7" key="1">
    <citation type="journal article" date="2017" name="Curr. Biol.">
        <title>Genome architecture and evolution of a unichromosomal asexual nematode.</title>
        <authorList>
            <person name="Fradin H."/>
            <person name="Zegar C."/>
            <person name="Gutwein M."/>
            <person name="Lucas J."/>
            <person name="Kovtun M."/>
            <person name="Corcoran D."/>
            <person name="Baugh L.R."/>
            <person name="Kiontke K."/>
            <person name="Gunsalus K."/>
            <person name="Fitch D.H."/>
            <person name="Piano F."/>
        </authorList>
    </citation>
    <scope>NUCLEOTIDE SEQUENCE [LARGE SCALE GENOMIC DNA]</scope>
    <source>
        <strain evidence="6">PF1309</strain>
    </source>
</reference>
<keyword evidence="2 4" id="KW-0489">Methyltransferase</keyword>
<dbReference type="PROSITE" id="PS51686">
    <property type="entry name" value="SAM_MT_RSMB_NOP"/>
    <property type="match status" value="1"/>
</dbReference>
<dbReference type="SUPFAM" id="SSF53335">
    <property type="entry name" value="S-adenosyl-L-methionine-dependent methyltransferases"/>
    <property type="match status" value="2"/>
</dbReference>
<evidence type="ECO:0000259" key="5">
    <source>
        <dbReference type="PROSITE" id="PS51686"/>
    </source>
</evidence>
<evidence type="ECO:0000313" key="6">
    <source>
        <dbReference type="EMBL" id="PAV62915.1"/>
    </source>
</evidence>
<dbReference type="CDD" id="cd02440">
    <property type="entry name" value="AdoMet_MTases"/>
    <property type="match status" value="1"/>
</dbReference>
<name>A0A2A2JMH7_9BILA</name>
<dbReference type="GO" id="GO:0052735">
    <property type="term" value="F:tRNA (cytidine-3-)-methyltransferase activity"/>
    <property type="evidence" value="ECO:0007669"/>
    <property type="project" value="TreeGrafter"/>
</dbReference>
<dbReference type="EMBL" id="LIAE01010339">
    <property type="protein sequence ID" value="PAV62915.1"/>
    <property type="molecule type" value="Genomic_DNA"/>
</dbReference>
<evidence type="ECO:0000313" key="7">
    <source>
        <dbReference type="Proteomes" id="UP000218231"/>
    </source>
</evidence>
<dbReference type="AlphaFoldDB" id="A0A2A2JMH7"/>
<dbReference type="STRING" id="2018661.A0A2A2JMH7"/>
<dbReference type="Gene3D" id="3.40.50.150">
    <property type="entry name" value="Vaccinia Virus protein VP39"/>
    <property type="match status" value="2"/>
</dbReference>
<comment type="similarity">
    <text evidence="1">Belongs to the methyltransferase superfamily. METL family.</text>
</comment>
<dbReference type="InterPro" id="IPR001678">
    <property type="entry name" value="MeTrfase_RsmB-F_NOP2_dom"/>
</dbReference>
<dbReference type="GO" id="GO:0032259">
    <property type="term" value="P:methylation"/>
    <property type="evidence" value="ECO:0007669"/>
    <property type="project" value="UniProtKB-KW"/>
</dbReference>
<comment type="similarity">
    <text evidence="4">Belongs to the class I-like SAM-binding methyltransferase superfamily. RsmB/NOP family.</text>
</comment>
<dbReference type="InterPro" id="IPR029063">
    <property type="entry name" value="SAM-dependent_MTases_sf"/>
</dbReference>
<dbReference type="PANTHER" id="PTHR22809">
    <property type="entry name" value="METHYLTRANSFERASE-RELATED"/>
    <property type="match status" value="1"/>
</dbReference>
<keyword evidence="4" id="KW-0694">RNA-binding</keyword>
<dbReference type="InterPro" id="IPR049561">
    <property type="entry name" value="NSUN5_7_fdxn-like"/>
</dbReference>
<gene>
    <name evidence="6" type="ORF">WR25_26751</name>
</gene>
<evidence type="ECO:0000256" key="2">
    <source>
        <dbReference type="ARBA" id="ARBA00022603"/>
    </source>
</evidence>
<keyword evidence="3 4" id="KW-0808">Transferase</keyword>
<dbReference type="GO" id="GO:0003723">
    <property type="term" value="F:RNA binding"/>
    <property type="evidence" value="ECO:0007669"/>
    <property type="project" value="UniProtKB-UniRule"/>
</dbReference>
<dbReference type="InterPro" id="IPR026113">
    <property type="entry name" value="METTL2/6/8-like"/>
</dbReference>
<dbReference type="Proteomes" id="UP000218231">
    <property type="component" value="Unassembled WGS sequence"/>
</dbReference>
<evidence type="ECO:0000256" key="3">
    <source>
        <dbReference type="ARBA" id="ARBA00022679"/>
    </source>
</evidence>